<gene>
    <name evidence="7" type="primary">rpsS</name>
    <name evidence="9" type="ORF">COW99_00535</name>
</gene>
<comment type="similarity">
    <text evidence="1 7 8">Belongs to the universal ribosomal protein uS19 family.</text>
</comment>
<keyword evidence="3 7" id="KW-0694">RNA-binding</keyword>
<dbReference type="GO" id="GO:0006412">
    <property type="term" value="P:translation"/>
    <property type="evidence" value="ECO:0007669"/>
    <property type="project" value="UniProtKB-UniRule"/>
</dbReference>
<dbReference type="EMBL" id="PCTA01000003">
    <property type="protein sequence ID" value="PIP62158.1"/>
    <property type="molecule type" value="Genomic_DNA"/>
</dbReference>
<keyword evidence="5 7" id="KW-0687">Ribonucleoprotein</keyword>
<evidence type="ECO:0000256" key="6">
    <source>
        <dbReference type="ARBA" id="ARBA00035163"/>
    </source>
</evidence>
<dbReference type="Proteomes" id="UP000231246">
    <property type="component" value="Unassembled WGS sequence"/>
</dbReference>
<evidence type="ECO:0000256" key="5">
    <source>
        <dbReference type="ARBA" id="ARBA00023274"/>
    </source>
</evidence>
<dbReference type="GO" id="GO:0000028">
    <property type="term" value="P:ribosomal small subunit assembly"/>
    <property type="evidence" value="ECO:0007669"/>
    <property type="project" value="TreeGrafter"/>
</dbReference>
<evidence type="ECO:0000256" key="3">
    <source>
        <dbReference type="ARBA" id="ARBA00022884"/>
    </source>
</evidence>
<dbReference type="SUPFAM" id="SSF54570">
    <property type="entry name" value="Ribosomal protein S19"/>
    <property type="match status" value="1"/>
</dbReference>
<dbReference type="Pfam" id="PF00203">
    <property type="entry name" value="Ribosomal_S19"/>
    <property type="match status" value="1"/>
</dbReference>
<evidence type="ECO:0000256" key="8">
    <source>
        <dbReference type="RuleBase" id="RU003485"/>
    </source>
</evidence>
<dbReference type="GO" id="GO:0005737">
    <property type="term" value="C:cytoplasm"/>
    <property type="evidence" value="ECO:0007669"/>
    <property type="project" value="UniProtKB-ARBA"/>
</dbReference>
<keyword evidence="4 7" id="KW-0689">Ribosomal protein</keyword>
<dbReference type="HAMAP" id="MF_00531">
    <property type="entry name" value="Ribosomal_uS19"/>
    <property type="match status" value="1"/>
</dbReference>
<dbReference type="GO" id="GO:0015935">
    <property type="term" value="C:small ribosomal subunit"/>
    <property type="evidence" value="ECO:0007669"/>
    <property type="project" value="InterPro"/>
</dbReference>
<dbReference type="PANTHER" id="PTHR11880:SF8">
    <property type="entry name" value="SMALL RIBOSOMAL SUBUNIT PROTEIN US19M"/>
    <property type="match status" value="1"/>
</dbReference>
<comment type="function">
    <text evidence="7">Protein S19 forms a complex with S13 that binds strongly to the 16S ribosomal RNA.</text>
</comment>
<dbReference type="PROSITE" id="PS00323">
    <property type="entry name" value="RIBOSOMAL_S19"/>
    <property type="match status" value="1"/>
</dbReference>
<protein>
    <recommendedName>
        <fullName evidence="6 7">Small ribosomal subunit protein uS19</fullName>
    </recommendedName>
</protein>
<dbReference type="InterPro" id="IPR002222">
    <property type="entry name" value="Ribosomal_uS19"/>
</dbReference>
<evidence type="ECO:0000256" key="4">
    <source>
        <dbReference type="ARBA" id="ARBA00022980"/>
    </source>
</evidence>
<dbReference type="InterPro" id="IPR005732">
    <property type="entry name" value="Ribosomal_uS19_bac-type"/>
</dbReference>
<evidence type="ECO:0000256" key="1">
    <source>
        <dbReference type="ARBA" id="ARBA00007345"/>
    </source>
</evidence>
<dbReference type="FunFam" id="3.30.860.10:FF:000001">
    <property type="entry name" value="30S ribosomal protein S19"/>
    <property type="match status" value="1"/>
</dbReference>
<keyword evidence="2 7" id="KW-0699">rRNA-binding</keyword>
<comment type="caution">
    <text evidence="9">The sequence shown here is derived from an EMBL/GenBank/DDBJ whole genome shotgun (WGS) entry which is preliminary data.</text>
</comment>
<dbReference type="PANTHER" id="PTHR11880">
    <property type="entry name" value="RIBOSOMAL PROTEIN S19P FAMILY MEMBER"/>
    <property type="match status" value="1"/>
</dbReference>
<organism evidence="9 10">
    <name type="scientific">Candidatus Roizmanbacteria bacterium CG22_combo_CG10-13_8_21_14_all_38_20</name>
    <dbReference type="NCBI Taxonomy" id="1974862"/>
    <lineage>
        <taxon>Bacteria</taxon>
        <taxon>Candidatus Roizmaniibacteriota</taxon>
    </lineage>
</organism>
<dbReference type="PRINTS" id="PR00975">
    <property type="entry name" value="RIBOSOMALS19"/>
</dbReference>
<evidence type="ECO:0000256" key="2">
    <source>
        <dbReference type="ARBA" id="ARBA00022730"/>
    </source>
</evidence>
<name>A0A2H0BYY3_9BACT</name>
<evidence type="ECO:0000313" key="10">
    <source>
        <dbReference type="Proteomes" id="UP000231246"/>
    </source>
</evidence>
<evidence type="ECO:0000313" key="9">
    <source>
        <dbReference type="EMBL" id="PIP62158.1"/>
    </source>
</evidence>
<evidence type="ECO:0000256" key="7">
    <source>
        <dbReference type="HAMAP-Rule" id="MF_00531"/>
    </source>
</evidence>
<dbReference type="GO" id="GO:0003735">
    <property type="term" value="F:structural constituent of ribosome"/>
    <property type="evidence" value="ECO:0007669"/>
    <property type="project" value="InterPro"/>
</dbReference>
<dbReference type="InterPro" id="IPR020934">
    <property type="entry name" value="Ribosomal_uS19_CS"/>
</dbReference>
<dbReference type="Gene3D" id="3.30.860.10">
    <property type="entry name" value="30s Ribosomal Protein S19, Chain A"/>
    <property type="match status" value="1"/>
</dbReference>
<dbReference type="PIRSF" id="PIRSF002144">
    <property type="entry name" value="Ribosomal_S19"/>
    <property type="match status" value="1"/>
</dbReference>
<reference evidence="9 10" key="1">
    <citation type="submission" date="2017-09" db="EMBL/GenBank/DDBJ databases">
        <title>Depth-based differentiation of microbial function through sediment-hosted aquifers and enrichment of novel symbionts in the deep terrestrial subsurface.</title>
        <authorList>
            <person name="Probst A.J."/>
            <person name="Ladd B."/>
            <person name="Jarett J.K."/>
            <person name="Geller-Mcgrath D.E."/>
            <person name="Sieber C.M."/>
            <person name="Emerson J.B."/>
            <person name="Anantharaman K."/>
            <person name="Thomas B.C."/>
            <person name="Malmstrom R."/>
            <person name="Stieglmeier M."/>
            <person name="Klingl A."/>
            <person name="Woyke T."/>
            <person name="Ryan C.M."/>
            <person name="Banfield J.F."/>
        </authorList>
    </citation>
    <scope>NUCLEOTIDE SEQUENCE [LARGE SCALE GENOMIC DNA]</scope>
    <source>
        <strain evidence="9">CG22_combo_CG10-13_8_21_14_all_38_20</strain>
    </source>
</reference>
<sequence>MSRSSKKGPYINEKLLKKALALKETGKDAQIKTWARNCQIPPEFVGMKFGVHNGHKFVEVFISEDMVGHRLGEFSPTRTFRGHGKVTKRVLEKT</sequence>
<dbReference type="AlphaFoldDB" id="A0A2H0BYY3"/>
<proteinExistence type="inferred from homology"/>
<dbReference type="GO" id="GO:0019843">
    <property type="term" value="F:rRNA binding"/>
    <property type="evidence" value="ECO:0007669"/>
    <property type="project" value="UniProtKB-UniRule"/>
</dbReference>
<dbReference type="NCBIfam" id="TIGR01050">
    <property type="entry name" value="rpsS_bact"/>
    <property type="match status" value="1"/>
</dbReference>
<dbReference type="InterPro" id="IPR023575">
    <property type="entry name" value="Ribosomal_uS19_SF"/>
</dbReference>
<accession>A0A2H0BYY3</accession>